<evidence type="ECO:0000256" key="1">
    <source>
        <dbReference type="SAM" id="Coils"/>
    </source>
</evidence>
<feature type="non-terminal residue" evidence="2">
    <location>
        <position position="90"/>
    </location>
</feature>
<protein>
    <submittedName>
        <fullName evidence="2">Uncharacterized protein</fullName>
    </submittedName>
</protein>
<dbReference type="AlphaFoldDB" id="A0AA38KLW1"/>
<evidence type="ECO:0000313" key="3">
    <source>
        <dbReference type="Proteomes" id="UP000824469"/>
    </source>
</evidence>
<keyword evidence="1" id="KW-0175">Coiled coil</keyword>
<gene>
    <name evidence="2" type="ORF">KI387_036479</name>
</gene>
<dbReference type="Proteomes" id="UP000824469">
    <property type="component" value="Unassembled WGS sequence"/>
</dbReference>
<proteinExistence type="predicted"/>
<name>A0AA38KLW1_TAXCH</name>
<reference evidence="2 3" key="1">
    <citation type="journal article" date="2021" name="Nat. Plants">
        <title>The Taxus genome provides insights into paclitaxel biosynthesis.</title>
        <authorList>
            <person name="Xiong X."/>
            <person name="Gou J."/>
            <person name="Liao Q."/>
            <person name="Li Y."/>
            <person name="Zhou Q."/>
            <person name="Bi G."/>
            <person name="Li C."/>
            <person name="Du R."/>
            <person name="Wang X."/>
            <person name="Sun T."/>
            <person name="Guo L."/>
            <person name="Liang H."/>
            <person name="Lu P."/>
            <person name="Wu Y."/>
            <person name="Zhang Z."/>
            <person name="Ro D.K."/>
            <person name="Shang Y."/>
            <person name="Huang S."/>
            <person name="Yan J."/>
        </authorList>
    </citation>
    <scope>NUCLEOTIDE SEQUENCE [LARGE SCALE GENOMIC DNA]</scope>
    <source>
        <strain evidence="2">Ta-2019</strain>
    </source>
</reference>
<sequence>DMALQQEGNNIPHRLESLKKHMMQLKKDLQCMDKKKGERNIDDDTPNGNYQIADIYKKLNSLENRLGRSKDKNDHNMVIFNAISDFLEQH</sequence>
<dbReference type="EMBL" id="JAHRHJ020000007">
    <property type="protein sequence ID" value="KAH9308568.1"/>
    <property type="molecule type" value="Genomic_DNA"/>
</dbReference>
<keyword evidence="3" id="KW-1185">Reference proteome</keyword>
<evidence type="ECO:0000313" key="2">
    <source>
        <dbReference type="EMBL" id="KAH9308568.1"/>
    </source>
</evidence>
<comment type="caution">
    <text evidence="2">The sequence shown here is derived from an EMBL/GenBank/DDBJ whole genome shotgun (WGS) entry which is preliminary data.</text>
</comment>
<organism evidence="2 3">
    <name type="scientific">Taxus chinensis</name>
    <name type="common">Chinese yew</name>
    <name type="synonym">Taxus wallichiana var. chinensis</name>
    <dbReference type="NCBI Taxonomy" id="29808"/>
    <lineage>
        <taxon>Eukaryota</taxon>
        <taxon>Viridiplantae</taxon>
        <taxon>Streptophyta</taxon>
        <taxon>Embryophyta</taxon>
        <taxon>Tracheophyta</taxon>
        <taxon>Spermatophyta</taxon>
        <taxon>Pinopsida</taxon>
        <taxon>Pinidae</taxon>
        <taxon>Conifers II</taxon>
        <taxon>Cupressales</taxon>
        <taxon>Taxaceae</taxon>
        <taxon>Taxus</taxon>
    </lineage>
</organism>
<feature type="non-terminal residue" evidence="2">
    <location>
        <position position="1"/>
    </location>
</feature>
<accession>A0AA38KLW1</accession>
<feature type="coiled-coil region" evidence="1">
    <location>
        <begin position="15"/>
        <end position="72"/>
    </location>
</feature>